<dbReference type="AlphaFoldDB" id="A0A0P6Z445"/>
<evidence type="ECO:0000313" key="1">
    <source>
        <dbReference type="EMBL" id="KPL92025.1"/>
    </source>
</evidence>
<dbReference type="STRING" id="70996.SE18_00290"/>
<accession>A0A0P6Z445</accession>
<evidence type="ECO:0000313" key="2">
    <source>
        <dbReference type="Proteomes" id="UP000050277"/>
    </source>
</evidence>
<dbReference type="RefSeq" id="WP_054532413.1">
    <property type="nucleotide sequence ID" value="NZ_LGKP01000002.1"/>
</dbReference>
<comment type="caution">
    <text evidence="1">The sequence shown here is derived from an EMBL/GenBank/DDBJ whole genome shotgun (WGS) entry which is preliminary data.</text>
</comment>
<organism evidence="1 2">
    <name type="scientific">Herpetosiphon geysericola</name>
    <dbReference type="NCBI Taxonomy" id="70996"/>
    <lineage>
        <taxon>Bacteria</taxon>
        <taxon>Bacillati</taxon>
        <taxon>Chloroflexota</taxon>
        <taxon>Chloroflexia</taxon>
        <taxon>Herpetosiphonales</taxon>
        <taxon>Herpetosiphonaceae</taxon>
        <taxon>Herpetosiphon</taxon>
    </lineage>
</organism>
<dbReference type="InterPro" id="IPR043519">
    <property type="entry name" value="NT_sf"/>
</dbReference>
<dbReference type="Proteomes" id="UP000050277">
    <property type="component" value="Unassembled WGS sequence"/>
</dbReference>
<name>A0A0P6Z445_9CHLR</name>
<dbReference type="Gene3D" id="3.30.460.10">
    <property type="entry name" value="Beta Polymerase, domain 2"/>
    <property type="match status" value="1"/>
</dbReference>
<dbReference type="OrthoDB" id="154100at2"/>
<reference evidence="1 2" key="1">
    <citation type="submission" date="2015-07" db="EMBL/GenBank/DDBJ databases">
        <title>Whole genome sequence of Herpetosiphon geysericola DSM 7119.</title>
        <authorList>
            <person name="Hemp J."/>
            <person name="Ward L.M."/>
            <person name="Pace L.A."/>
            <person name="Fischer W.W."/>
        </authorList>
    </citation>
    <scope>NUCLEOTIDE SEQUENCE [LARGE SCALE GENOMIC DNA]</scope>
    <source>
        <strain evidence="1 2">DSM 7119</strain>
    </source>
</reference>
<gene>
    <name evidence="1" type="ORF">SE18_00290</name>
</gene>
<keyword evidence="2" id="KW-1185">Reference proteome</keyword>
<protein>
    <submittedName>
        <fullName evidence="1">Uncharacterized protein</fullName>
    </submittedName>
</protein>
<dbReference type="EMBL" id="LGKP01000002">
    <property type="protein sequence ID" value="KPL92025.1"/>
    <property type="molecule type" value="Genomic_DNA"/>
</dbReference>
<sequence length="261" mass="28911">MHDVLEYQTQRDGLVVQLRQTLAADQRFVAGWLVGSFGRNAADAVSDLDLMLLVAEAASAQLCAKPAINRASTTPERAALFTTFGPIAALYEAHHNAPAGGTQSFVCYQGTGIMVDWTLVPADKAQRPVDALILFEHEPIAVAAAPQVEPNPTELIKERVAFFWMMSAVTIKYLIRRDHGFVTTWLEELQRIVLEVERLIEQRPWSYQHGSRSQFAATTLAQKQVIQGLIATMLQLTSPLAELRPAPLPELERLLALVEDN</sequence>
<proteinExistence type="predicted"/>